<name>A0A2A4T9S6_9DELT</name>
<dbReference type="AlphaFoldDB" id="A0A2A4T9S6"/>
<evidence type="ECO:0000256" key="1">
    <source>
        <dbReference type="RuleBase" id="RU362119"/>
    </source>
</evidence>
<evidence type="ECO:0000313" key="4">
    <source>
        <dbReference type="Proteomes" id="UP000218113"/>
    </source>
</evidence>
<sequence length="530" mass="61490">MSHPIRHLLETLWVLSFLLILECSGEARGEQDKNQLTLLITSDLHGWLSTSNLYPRQKSKGLLHLEQAIRKARLEDPDAILLDAGDLLLGSPLALYYNTIAKNPAFTNPFFQLVKDLRYDAIVVGNHDLELNPLFERHYVPASNFTWLAANLNKTSPSPFVPYLILRRKGLKIAILGLTTPGVMMWLDPKKWAHFQVTSLSQSINKWVSLIRKQEKPDLLIGIFHVGWNVLRDDENSKLNQIPAANGLISALNKAPPFDLLISGHDHRLFPSRDGQPLTYFKSTPIIGAGYWGEALVRLRLKIHEGQIIQIRHQIFRASQDASIKQQYQEILSPAYRSFLYEKLPWKITTTDKKQLKECLSKLNAIAHLEGVDMGSLFPPPRVKRIRAFLGKQLNRAFFLEWFRYDNKSMTIYLSKRDLQLLQTPQSHSNRRRIPYNRVLYPFYRSFPLPIDYRRTSWWLNKEIFLRRFQIKISDYHFNGGGGLRGIIFWSSQTPIQISQIGMRERLFQFLKRPHRPLPPICDFLKPMPL</sequence>
<dbReference type="GO" id="GO:0009166">
    <property type="term" value="P:nucleotide catabolic process"/>
    <property type="evidence" value="ECO:0007669"/>
    <property type="project" value="InterPro"/>
</dbReference>
<reference evidence="4" key="1">
    <citation type="submission" date="2017-08" db="EMBL/GenBank/DDBJ databases">
        <title>A dynamic microbial community with high functional redundancy inhabits the cold, oxic subseafloor aquifer.</title>
        <authorList>
            <person name="Tully B.J."/>
            <person name="Wheat C.G."/>
            <person name="Glazer B.T."/>
            <person name="Huber J.A."/>
        </authorList>
    </citation>
    <scope>NUCLEOTIDE SEQUENCE [LARGE SCALE GENOMIC DNA]</scope>
</reference>
<feature type="domain" description="Calcineurin-like phosphoesterase" evidence="2">
    <location>
        <begin position="37"/>
        <end position="268"/>
    </location>
</feature>
<keyword evidence="1" id="KW-0547">Nucleotide-binding</keyword>
<comment type="similarity">
    <text evidence="1">Belongs to the 5'-nucleotidase family.</text>
</comment>
<dbReference type="EMBL" id="NVSR01000009">
    <property type="protein sequence ID" value="PCI29885.1"/>
    <property type="molecule type" value="Genomic_DNA"/>
</dbReference>
<evidence type="ECO:0000259" key="2">
    <source>
        <dbReference type="Pfam" id="PF00149"/>
    </source>
</evidence>
<dbReference type="GO" id="GO:0000166">
    <property type="term" value="F:nucleotide binding"/>
    <property type="evidence" value="ECO:0007669"/>
    <property type="project" value="UniProtKB-KW"/>
</dbReference>
<dbReference type="SUPFAM" id="SSF56300">
    <property type="entry name" value="Metallo-dependent phosphatases"/>
    <property type="match status" value="1"/>
</dbReference>
<dbReference type="PRINTS" id="PR01607">
    <property type="entry name" value="APYRASEFAMLY"/>
</dbReference>
<accession>A0A2A4T9S6</accession>
<dbReference type="Proteomes" id="UP000218113">
    <property type="component" value="Unassembled WGS sequence"/>
</dbReference>
<dbReference type="Pfam" id="PF00149">
    <property type="entry name" value="Metallophos"/>
    <property type="match status" value="1"/>
</dbReference>
<comment type="caution">
    <text evidence="3">The sequence shown here is derived from an EMBL/GenBank/DDBJ whole genome shotgun (WGS) entry which is preliminary data.</text>
</comment>
<organism evidence="3 4">
    <name type="scientific">SAR324 cluster bacterium</name>
    <dbReference type="NCBI Taxonomy" id="2024889"/>
    <lineage>
        <taxon>Bacteria</taxon>
        <taxon>Deltaproteobacteria</taxon>
        <taxon>SAR324 cluster</taxon>
    </lineage>
</organism>
<dbReference type="InterPro" id="IPR004843">
    <property type="entry name" value="Calcineurin-like_PHP"/>
</dbReference>
<dbReference type="InterPro" id="IPR006179">
    <property type="entry name" value="5_nucleotidase/apyrase"/>
</dbReference>
<proteinExistence type="inferred from homology"/>
<dbReference type="PANTHER" id="PTHR11575:SF6">
    <property type="entry name" value="2',3'-CYCLIC-NUCLEOTIDE 2'-PHOSPHODIESTERASE_3'-NUCLEOTIDASE"/>
    <property type="match status" value="1"/>
</dbReference>
<protein>
    <recommendedName>
        <fullName evidence="2">Calcineurin-like phosphoesterase domain-containing protein</fullName>
    </recommendedName>
</protein>
<keyword evidence="1" id="KW-0378">Hydrolase</keyword>
<dbReference type="GO" id="GO:0016787">
    <property type="term" value="F:hydrolase activity"/>
    <property type="evidence" value="ECO:0007669"/>
    <property type="project" value="UniProtKB-KW"/>
</dbReference>
<gene>
    <name evidence="3" type="ORF">COB67_02960</name>
</gene>
<dbReference type="Gene3D" id="3.60.21.10">
    <property type="match status" value="1"/>
</dbReference>
<dbReference type="GO" id="GO:0030288">
    <property type="term" value="C:outer membrane-bounded periplasmic space"/>
    <property type="evidence" value="ECO:0007669"/>
    <property type="project" value="TreeGrafter"/>
</dbReference>
<dbReference type="PANTHER" id="PTHR11575">
    <property type="entry name" value="5'-NUCLEOTIDASE-RELATED"/>
    <property type="match status" value="1"/>
</dbReference>
<evidence type="ECO:0000313" key="3">
    <source>
        <dbReference type="EMBL" id="PCI29885.1"/>
    </source>
</evidence>
<dbReference type="InterPro" id="IPR029052">
    <property type="entry name" value="Metallo-depent_PP-like"/>
</dbReference>